<dbReference type="Proteomes" id="UP000245207">
    <property type="component" value="Unassembled WGS sequence"/>
</dbReference>
<evidence type="ECO:0000256" key="3">
    <source>
        <dbReference type="ARBA" id="ARBA00022603"/>
    </source>
</evidence>
<evidence type="ECO:0000256" key="5">
    <source>
        <dbReference type="ARBA" id="ARBA00022691"/>
    </source>
</evidence>
<dbReference type="InterPro" id="IPR002935">
    <property type="entry name" value="SAM_O-MeTrfase"/>
</dbReference>
<dbReference type="SUPFAM" id="SSF53335">
    <property type="entry name" value="S-adenosyl-L-methionine-dependent methyltransferases"/>
    <property type="match status" value="1"/>
</dbReference>
<dbReference type="UniPathway" id="UPA00711"/>
<keyword evidence="7" id="KW-0438">Lignin biosynthesis</keyword>
<keyword evidence="6" id="KW-0479">Metal-binding</keyword>
<dbReference type="OrthoDB" id="10251242at2759"/>
<dbReference type="Pfam" id="PF01596">
    <property type="entry name" value="Methyltransf_3"/>
    <property type="match status" value="2"/>
</dbReference>
<dbReference type="InterPro" id="IPR050362">
    <property type="entry name" value="Cation-dep_OMT"/>
</dbReference>
<dbReference type="Gene3D" id="3.40.50.150">
    <property type="entry name" value="Vaccinia Virus protein VP39"/>
    <property type="match status" value="2"/>
</dbReference>
<evidence type="ECO:0000256" key="4">
    <source>
        <dbReference type="ARBA" id="ARBA00022679"/>
    </source>
</evidence>
<comment type="similarity">
    <text evidence="8">Belongs to the class I-like SAM-binding methyltransferase superfamily. Cation-dependent O-methyltransferase family.</text>
</comment>
<keyword evidence="4 10" id="KW-0808">Transferase</keyword>
<evidence type="ECO:0000256" key="9">
    <source>
        <dbReference type="ARBA" id="ARBA00049358"/>
    </source>
</evidence>
<accession>A0A2U1N618</accession>
<organism evidence="10 11">
    <name type="scientific">Artemisia annua</name>
    <name type="common">Sweet wormwood</name>
    <dbReference type="NCBI Taxonomy" id="35608"/>
    <lineage>
        <taxon>Eukaryota</taxon>
        <taxon>Viridiplantae</taxon>
        <taxon>Streptophyta</taxon>
        <taxon>Embryophyta</taxon>
        <taxon>Tracheophyta</taxon>
        <taxon>Spermatophyta</taxon>
        <taxon>Magnoliopsida</taxon>
        <taxon>eudicotyledons</taxon>
        <taxon>Gunneridae</taxon>
        <taxon>Pentapetalae</taxon>
        <taxon>asterids</taxon>
        <taxon>campanulids</taxon>
        <taxon>Asterales</taxon>
        <taxon>Asteraceae</taxon>
        <taxon>Asteroideae</taxon>
        <taxon>Anthemideae</taxon>
        <taxon>Artemisiinae</taxon>
        <taxon>Artemisia</taxon>
    </lineage>
</organism>
<evidence type="ECO:0000256" key="1">
    <source>
        <dbReference type="ARBA" id="ARBA00004928"/>
    </source>
</evidence>
<dbReference type="PANTHER" id="PTHR10509">
    <property type="entry name" value="O-METHYLTRANSFERASE-RELATED"/>
    <property type="match status" value="1"/>
</dbReference>
<dbReference type="PANTHER" id="PTHR10509:SF74">
    <property type="entry name" value="CAFFEOYL-COA O-METHYLTRANSFERASE 2"/>
    <property type="match status" value="1"/>
</dbReference>
<evidence type="ECO:0000256" key="2">
    <source>
        <dbReference type="ARBA" id="ARBA00012165"/>
    </source>
</evidence>
<dbReference type="GO" id="GO:0032259">
    <property type="term" value="P:methylation"/>
    <property type="evidence" value="ECO:0007669"/>
    <property type="project" value="UniProtKB-KW"/>
</dbReference>
<name>A0A2U1N618_ARTAN</name>
<comment type="pathway">
    <text evidence="1">Aromatic compound metabolism; phenylpropanoid biosynthesis.</text>
</comment>
<keyword evidence="3 10" id="KW-0489">Methyltransferase</keyword>
<sequence length="166" mass="18501">MKELREVTAKHPWNLMMTSADEGQYLILLLKLRNAKNTMEISVYTGYSLLPTAHALPVDGKILALDINREITKLVFQLLRKAVLNYLNYHKRLIDLVQVGGVICYDNTLWNGSFVAPTDSPLRKYVIYYRDSVLELDKALAADSRVEICQLPVGGSGQAGGSEAGM</sequence>
<dbReference type="GO" id="GO:0009809">
    <property type="term" value="P:lignin biosynthetic process"/>
    <property type="evidence" value="ECO:0007669"/>
    <property type="project" value="UniProtKB-KW"/>
</dbReference>
<dbReference type="InterPro" id="IPR029063">
    <property type="entry name" value="SAM-dependent_MTases_sf"/>
</dbReference>
<gene>
    <name evidence="10" type="ORF">CTI12_AA306190</name>
</gene>
<dbReference type="GO" id="GO:0042409">
    <property type="term" value="F:caffeoyl-CoA O-methyltransferase activity"/>
    <property type="evidence" value="ECO:0007669"/>
    <property type="project" value="UniProtKB-EC"/>
</dbReference>
<dbReference type="AlphaFoldDB" id="A0A2U1N618"/>
<evidence type="ECO:0000313" key="10">
    <source>
        <dbReference type="EMBL" id="PWA68904.1"/>
    </source>
</evidence>
<evidence type="ECO:0000256" key="6">
    <source>
        <dbReference type="ARBA" id="ARBA00022723"/>
    </source>
</evidence>
<dbReference type="EC" id="2.1.1.104" evidence="2"/>
<evidence type="ECO:0000313" key="11">
    <source>
        <dbReference type="Proteomes" id="UP000245207"/>
    </source>
</evidence>
<comment type="catalytic activity">
    <reaction evidence="9">
        <text>(E)-caffeoyl-CoA + S-adenosyl-L-methionine = (E)-feruloyl-CoA + S-adenosyl-L-homocysteine + H(+)</text>
        <dbReference type="Rhea" id="RHEA:16925"/>
        <dbReference type="ChEBI" id="CHEBI:15378"/>
        <dbReference type="ChEBI" id="CHEBI:57856"/>
        <dbReference type="ChEBI" id="CHEBI:59789"/>
        <dbReference type="ChEBI" id="CHEBI:87136"/>
        <dbReference type="ChEBI" id="CHEBI:87305"/>
        <dbReference type="EC" id="2.1.1.104"/>
    </reaction>
</comment>
<dbReference type="GO" id="GO:0046872">
    <property type="term" value="F:metal ion binding"/>
    <property type="evidence" value="ECO:0007669"/>
    <property type="project" value="UniProtKB-KW"/>
</dbReference>
<reference evidence="10 11" key="1">
    <citation type="journal article" date="2018" name="Mol. Plant">
        <title>The genome of Artemisia annua provides insight into the evolution of Asteraceae family and artemisinin biosynthesis.</title>
        <authorList>
            <person name="Shen Q."/>
            <person name="Zhang L."/>
            <person name="Liao Z."/>
            <person name="Wang S."/>
            <person name="Yan T."/>
            <person name="Shi P."/>
            <person name="Liu M."/>
            <person name="Fu X."/>
            <person name="Pan Q."/>
            <person name="Wang Y."/>
            <person name="Lv Z."/>
            <person name="Lu X."/>
            <person name="Zhang F."/>
            <person name="Jiang W."/>
            <person name="Ma Y."/>
            <person name="Chen M."/>
            <person name="Hao X."/>
            <person name="Li L."/>
            <person name="Tang Y."/>
            <person name="Lv G."/>
            <person name="Zhou Y."/>
            <person name="Sun X."/>
            <person name="Brodelius P.E."/>
            <person name="Rose J.K.C."/>
            <person name="Tang K."/>
        </authorList>
    </citation>
    <scope>NUCLEOTIDE SEQUENCE [LARGE SCALE GENOMIC DNA]</scope>
    <source>
        <strain evidence="11">cv. Huhao1</strain>
        <tissue evidence="10">Leaf</tissue>
    </source>
</reference>
<keyword evidence="5" id="KW-0949">S-adenosyl-L-methionine</keyword>
<evidence type="ECO:0000256" key="8">
    <source>
        <dbReference type="ARBA" id="ARBA00023453"/>
    </source>
</evidence>
<dbReference type="PROSITE" id="PS51682">
    <property type="entry name" value="SAM_OMT_I"/>
    <property type="match status" value="1"/>
</dbReference>
<protein>
    <recommendedName>
        <fullName evidence="2">caffeoyl-CoA O-methyltransferase</fullName>
        <ecNumber evidence="2">2.1.1.104</ecNumber>
    </recommendedName>
</protein>
<evidence type="ECO:0000256" key="7">
    <source>
        <dbReference type="ARBA" id="ARBA00022733"/>
    </source>
</evidence>
<dbReference type="EMBL" id="PKPP01003544">
    <property type="protein sequence ID" value="PWA68904.1"/>
    <property type="molecule type" value="Genomic_DNA"/>
</dbReference>
<dbReference type="STRING" id="35608.A0A2U1N618"/>
<comment type="caution">
    <text evidence="10">The sequence shown here is derived from an EMBL/GenBank/DDBJ whole genome shotgun (WGS) entry which is preliminary data.</text>
</comment>
<keyword evidence="11" id="KW-1185">Reference proteome</keyword>
<proteinExistence type="inferred from homology"/>